<dbReference type="InterPro" id="IPR008916">
    <property type="entry name" value="Retrov_capsid_C"/>
</dbReference>
<evidence type="ECO:0000313" key="10">
    <source>
        <dbReference type="Proteomes" id="UP000694416"/>
    </source>
</evidence>
<feature type="compositionally biased region" description="Polar residues" evidence="6">
    <location>
        <begin position="488"/>
        <end position="503"/>
    </location>
</feature>
<keyword evidence="10" id="KW-1185">Reference proteome</keyword>
<evidence type="ECO:0000259" key="8">
    <source>
        <dbReference type="PROSITE" id="PS50158"/>
    </source>
</evidence>
<keyword evidence="7" id="KW-0732">Signal</keyword>
<keyword evidence="1" id="KW-0449">Lipoprotein</keyword>
<dbReference type="Gene3D" id="1.10.375.10">
    <property type="entry name" value="Human Immunodeficiency Virus Type 1 Capsid Protein"/>
    <property type="match status" value="1"/>
</dbReference>
<dbReference type="InterPro" id="IPR001878">
    <property type="entry name" value="Znf_CCHC"/>
</dbReference>
<dbReference type="Proteomes" id="UP000694416">
    <property type="component" value="Unplaced"/>
</dbReference>
<dbReference type="GO" id="GO:0016032">
    <property type="term" value="P:viral process"/>
    <property type="evidence" value="ECO:0007669"/>
    <property type="project" value="InterPro"/>
</dbReference>
<reference evidence="9" key="1">
    <citation type="submission" date="2025-08" db="UniProtKB">
        <authorList>
            <consortium name="Ensembl"/>
        </authorList>
    </citation>
    <scope>IDENTIFICATION</scope>
</reference>
<feature type="signal peptide" evidence="7">
    <location>
        <begin position="1"/>
        <end position="16"/>
    </location>
</feature>
<evidence type="ECO:0000256" key="1">
    <source>
        <dbReference type="ARBA" id="ARBA00022707"/>
    </source>
</evidence>
<evidence type="ECO:0000256" key="4">
    <source>
        <dbReference type="ARBA" id="ARBA00022833"/>
    </source>
</evidence>
<keyword evidence="4" id="KW-0862">Zinc</keyword>
<protein>
    <recommendedName>
        <fullName evidence="8">CCHC-type domain-containing protein</fullName>
    </recommendedName>
</protein>
<evidence type="ECO:0000256" key="6">
    <source>
        <dbReference type="SAM" id="MobiDB-lite"/>
    </source>
</evidence>
<dbReference type="Gene3D" id="1.10.1200.30">
    <property type="match status" value="1"/>
</dbReference>
<dbReference type="SUPFAM" id="SSF47353">
    <property type="entry name" value="Retrovirus capsid dimerization domain-like"/>
    <property type="match status" value="1"/>
</dbReference>
<dbReference type="InterPro" id="IPR036875">
    <property type="entry name" value="Znf_CCHC_sf"/>
</dbReference>
<dbReference type="InterPro" id="IPR050195">
    <property type="entry name" value="Primate_lentivir_Gag_pol-like"/>
</dbReference>
<dbReference type="InterPro" id="IPR045345">
    <property type="entry name" value="Gag_p24_C"/>
</dbReference>
<name>A0A8C9IUH8_9PRIM</name>
<dbReference type="SMART" id="SM00343">
    <property type="entry name" value="ZnF_C2HC"/>
    <property type="match status" value="2"/>
</dbReference>
<dbReference type="GO" id="GO:0008270">
    <property type="term" value="F:zinc ion binding"/>
    <property type="evidence" value="ECO:0007669"/>
    <property type="project" value="UniProtKB-KW"/>
</dbReference>
<evidence type="ECO:0000256" key="5">
    <source>
        <dbReference type="PROSITE-ProRule" id="PRU00047"/>
    </source>
</evidence>
<dbReference type="InterPro" id="IPR008919">
    <property type="entry name" value="Retrov_capsid_N"/>
</dbReference>
<dbReference type="SUPFAM" id="SSF47943">
    <property type="entry name" value="Retrovirus capsid protein, N-terminal core domain"/>
    <property type="match status" value="1"/>
</dbReference>
<dbReference type="AlphaFoldDB" id="A0A8C9IUH8"/>
<organism evidence="9 10">
    <name type="scientific">Piliocolobus tephrosceles</name>
    <name type="common">Ugandan red Colobus</name>
    <dbReference type="NCBI Taxonomy" id="591936"/>
    <lineage>
        <taxon>Eukaryota</taxon>
        <taxon>Metazoa</taxon>
        <taxon>Chordata</taxon>
        <taxon>Craniata</taxon>
        <taxon>Vertebrata</taxon>
        <taxon>Euteleostomi</taxon>
        <taxon>Mammalia</taxon>
        <taxon>Eutheria</taxon>
        <taxon>Euarchontoglires</taxon>
        <taxon>Primates</taxon>
        <taxon>Haplorrhini</taxon>
        <taxon>Catarrhini</taxon>
        <taxon>Cercopithecidae</taxon>
        <taxon>Colobinae</taxon>
        <taxon>Piliocolobus</taxon>
    </lineage>
</organism>
<dbReference type="PANTHER" id="PTHR40389">
    <property type="entry name" value="ENDOGENOUS RETROVIRUS GROUP K MEMBER 24 GAG POLYPROTEIN-RELATED"/>
    <property type="match status" value="1"/>
</dbReference>
<reference evidence="9" key="2">
    <citation type="submission" date="2025-09" db="UniProtKB">
        <authorList>
            <consortium name="Ensembl"/>
        </authorList>
    </citation>
    <scope>IDENTIFICATION</scope>
</reference>
<evidence type="ECO:0000256" key="7">
    <source>
        <dbReference type="SAM" id="SignalP"/>
    </source>
</evidence>
<proteinExistence type="predicted"/>
<evidence type="ECO:0000256" key="3">
    <source>
        <dbReference type="ARBA" id="ARBA00022771"/>
    </source>
</evidence>
<keyword evidence="3 5" id="KW-0863">Zinc-finger</keyword>
<accession>A0A8C9IUH8</accession>
<dbReference type="PANTHER" id="PTHR40389:SF2">
    <property type="entry name" value="ENDOGENOUS RETROVIRUS GROUP K MEMBER 24 GAG POLYPROTEIN-RELATED"/>
    <property type="match status" value="1"/>
</dbReference>
<dbReference type="Pfam" id="PF00607">
    <property type="entry name" value="Gag_p24"/>
    <property type="match status" value="1"/>
</dbReference>
<evidence type="ECO:0000256" key="2">
    <source>
        <dbReference type="ARBA" id="ARBA00022723"/>
    </source>
</evidence>
<dbReference type="Pfam" id="PF19317">
    <property type="entry name" value="Gag_p24_C"/>
    <property type="match status" value="1"/>
</dbReference>
<sequence length="503" mass="55126">MMPLTLWTLCSSITQALELFETDSERGNTATGGEASEALERNDPREKHIYALVAEDKELEEELMPPSSEGNSDLQCILEMLQQLLKLIARCRCSCFCYLSTTSLPCYLEKDFPLLPPPTSLPMSGQVFSVPFPPVGEKKELKEKDDFEELKLFPITRAAFGPNAQFPNGGQNVTFTALQFKFLKEMKAAISNYGPQSPFVLGLLDSFSSEHMMIPIDWETLGQAVLDRSQWLQLKSWWWEEARVQARKNATQNPPGPTEEQLTGSGQYATLNAQAGLDDIALTQIKALFIKAWTKVGIEGKTSLSFVKILQGATELYPDFVACLQDAVLKTVGSGPAAKILLDTLAFENANPECQKLLRPLKAGGADIDEYIRACARVGGAIYNAQLFAGALSKALRGSSKQGVCYHCGKPGHFKKECRKKLGSSASKEKRLPSEVCKRCGKGRHWTNECRSITDKGGNLLSPLPGNGSWGPQAWGPNNYNAGLPQYPVSNGLQHQGVTSSPP</sequence>
<dbReference type="Ensembl" id="ENSPTET00000054457.1">
    <property type="protein sequence ID" value="ENSPTEP00000040651.1"/>
    <property type="gene ID" value="ENSPTEG00000037424.1"/>
</dbReference>
<feature type="domain" description="CCHC-type" evidence="8">
    <location>
        <begin position="405"/>
        <end position="420"/>
    </location>
</feature>
<feature type="chain" id="PRO_5034100311" description="CCHC-type domain-containing protein" evidence="7">
    <location>
        <begin position="17"/>
        <end position="503"/>
    </location>
</feature>
<dbReference type="Pfam" id="PF14787">
    <property type="entry name" value="zf-CCHC_5"/>
    <property type="match status" value="1"/>
</dbReference>
<evidence type="ECO:0000313" key="9">
    <source>
        <dbReference type="Ensembl" id="ENSPTEP00000040651.1"/>
    </source>
</evidence>
<keyword evidence="1" id="KW-0519">Myristate</keyword>
<dbReference type="Gene3D" id="4.10.60.10">
    <property type="entry name" value="Zinc finger, CCHC-type"/>
    <property type="match status" value="1"/>
</dbReference>
<feature type="region of interest" description="Disordered" evidence="6">
    <location>
        <begin position="463"/>
        <end position="503"/>
    </location>
</feature>
<dbReference type="SUPFAM" id="SSF57756">
    <property type="entry name" value="Retrovirus zinc finger-like domains"/>
    <property type="match status" value="1"/>
</dbReference>
<keyword evidence="2" id="KW-0479">Metal-binding</keyword>
<dbReference type="GO" id="GO:0003676">
    <property type="term" value="F:nucleic acid binding"/>
    <property type="evidence" value="ECO:0007669"/>
    <property type="project" value="InterPro"/>
</dbReference>
<dbReference type="Pfam" id="PF00098">
    <property type="entry name" value="zf-CCHC"/>
    <property type="match status" value="1"/>
</dbReference>
<dbReference type="PROSITE" id="PS50158">
    <property type="entry name" value="ZF_CCHC"/>
    <property type="match status" value="1"/>
</dbReference>